<dbReference type="SUPFAM" id="SSF53098">
    <property type="entry name" value="Ribonuclease H-like"/>
    <property type="match status" value="1"/>
</dbReference>
<reference evidence="3" key="2">
    <citation type="journal article" date="2024" name="Plant">
        <title>Genomic evolution and insights into agronomic trait innovations of Sesamum species.</title>
        <authorList>
            <person name="Miao H."/>
            <person name="Wang L."/>
            <person name="Qu L."/>
            <person name="Liu H."/>
            <person name="Sun Y."/>
            <person name="Le M."/>
            <person name="Wang Q."/>
            <person name="Wei S."/>
            <person name="Zheng Y."/>
            <person name="Lin W."/>
            <person name="Duan Y."/>
            <person name="Cao H."/>
            <person name="Xiong S."/>
            <person name="Wang X."/>
            <person name="Wei L."/>
            <person name="Li C."/>
            <person name="Ma Q."/>
            <person name="Ju M."/>
            <person name="Zhao R."/>
            <person name="Li G."/>
            <person name="Mu C."/>
            <person name="Tian Q."/>
            <person name="Mei H."/>
            <person name="Zhang T."/>
            <person name="Gao T."/>
            <person name="Zhang H."/>
        </authorList>
    </citation>
    <scope>NUCLEOTIDE SEQUENCE</scope>
    <source>
        <strain evidence="3">G01</strain>
    </source>
</reference>
<feature type="domain" description="Integrase catalytic" evidence="2">
    <location>
        <begin position="1"/>
        <end position="100"/>
    </location>
</feature>
<dbReference type="PANTHER" id="PTHR42648:SF27">
    <property type="entry name" value="RNA-DIRECTED DNA POLYMERASE"/>
    <property type="match status" value="1"/>
</dbReference>
<dbReference type="InterPro" id="IPR036397">
    <property type="entry name" value="RNaseH_sf"/>
</dbReference>
<dbReference type="InterPro" id="IPR057670">
    <property type="entry name" value="SH3_retrovirus"/>
</dbReference>
<organism evidence="3">
    <name type="scientific">Sesamum angustifolium</name>
    <dbReference type="NCBI Taxonomy" id="2727405"/>
    <lineage>
        <taxon>Eukaryota</taxon>
        <taxon>Viridiplantae</taxon>
        <taxon>Streptophyta</taxon>
        <taxon>Embryophyta</taxon>
        <taxon>Tracheophyta</taxon>
        <taxon>Spermatophyta</taxon>
        <taxon>Magnoliopsida</taxon>
        <taxon>eudicotyledons</taxon>
        <taxon>Gunneridae</taxon>
        <taxon>Pentapetalae</taxon>
        <taxon>asterids</taxon>
        <taxon>lamiids</taxon>
        <taxon>Lamiales</taxon>
        <taxon>Pedaliaceae</taxon>
        <taxon>Sesamum</taxon>
    </lineage>
</organism>
<comment type="caution">
    <text evidence="3">The sequence shown here is derived from an EMBL/GenBank/DDBJ whole genome shotgun (WGS) entry which is preliminary data.</text>
</comment>
<dbReference type="EMBL" id="JACGWK010000472">
    <property type="protein sequence ID" value="KAL0298186.1"/>
    <property type="molecule type" value="Genomic_DNA"/>
</dbReference>
<sequence>MNLKVLRTDREREYLSEQFKRICEDKGIIRHLTIPYTLQQNRVAERRNRTLLEMARSMIAQANLPISFWGDAILTAAFILNRVPSKSIPSTPYEVWHGRKPNLEGLRPWGLAGFVHSTSHQYGKLGPRASKLIFIRYREHSKDYVMYGEYPNKRMTEIESRDIDFLEENFPSISEVKGNLELYELGDPQGGASITVEGETPRYYPVINGDNESDPKLSGRCSLEEHNSQNSQMRISKRGGIPL</sequence>
<dbReference type="AlphaFoldDB" id="A0AAW2JUF7"/>
<feature type="region of interest" description="Disordered" evidence="1">
    <location>
        <begin position="224"/>
        <end position="243"/>
    </location>
</feature>
<name>A0AAW2JUF7_9LAMI</name>
<dbReference type="PROSITE" id="PS50994">
    <property type="entry name" value="INTEGRASE"/>
    <property type="match status" value="1"/>
</dbReference>
<dbReference type="GO" id="GO:0003676">
    <property type="term" value="F:nucleic acid binding"/>
    <property type="evidence" value="ECO:0007669"/>
    <property type="project" value="InterPro"/>
</dbReference>
<evidence type="ECO:0000256" key="1">
    <source>
        <dbReference type="SAM" id="MobiDB-lite"/>
    </source>
</evidence>
<dbReference type="PANTHER" id="PTHR42648">
    <property type="entry name" value="TRANSPOSASE, PUTATIVE-RELATED"/>
    <property type="match status" value="1"/>
</dbReference>
<accession>A0AAW2JUF7</accession>
<reference evidence="3" key="1">
    <citation type="submission" date="2020-06" db="EMBL/GenBank/DDBJ databases">
        <authorList>
            <person name="Li T."/>
            <person name="Hu X."/>
            <person name="Zhang T."/>
            <person name="Song X."/>
            <person name="Zhang H."/>
            <person name="Dai N."/>
            <person name="Sheng W."/>
            <person name="Hou X."/>
            <person name="Wei L."/>
        </authorList>
    </citation>
    <scope>NUCLEOTIDE SEQUENCE</scope>
    <source>
        <strain evidence="3">G01</strain>
        <tissue evidence="3">Leaf</tissue>
    </source>
</reference>
<evidence type="ECO:0000313" key="3">
    <source>
        <dbReference type="EMBL" id="KAL0298186.1"/>
    </source>
</evidence>
<dbReference type="Pfam" id="PF25597">
    <property type="entry name" value="SH3_retrovirus"/>
    <property type="match status" value="1"/>
</dbReference>
<evidence type="ECO:0000259" key="2">
    <source>
        <dbReference type="PROSITE" id="PS50994"/>
    </source>
</evidence>
<dbReference type="InterPro" id="IPR039537">
    <property type="entry name" value="Retrotran_Ty1/copia-like"/>
</dbReference>
<proteinExistence type="predicted"/>
<dbReference type="InterPro" id="IPR012337">
    <property type="entry name" value="RNaseH-like_sf"/>
</dbReference>
<dbReference type="InterPro" id="IPR001584">
    <property type="entry name" value="Integrase_cat-core"/>
</dbReference>
<dbReference type="GO" id="GO:0015074">
    <property type="term" value="P:DNA integration"/>
    <property type="evidence" value="ECO:0007669"/>
    <property type="project" value="InterPro"/>
</dbReference>
<dbReference type="Gene3D" id="3.30.420.10">
    <property type="entry name" value="Ribonuclease H-like superfamily/Ribonuclease H"/>
    <property type="match status" value="1"/>
</dbReference>
<gene>
    <name evidence="3" type="ORF">Sangu_3156300</name>
</gene>
<protein>
    <submittedName>
        <fullName evidence="3">Copia protein</fullName>
    </submittedName>
</protein>